<feature type="transmembrane region" description="Helical" evidence="1">
    <location>
        <begin position="26"/>
        <end position="44"/>
    </location>
</feature>
<dbReference type="KEGG" id="ccv:CCV52592_1711"/>
<feature type="transmembrane region" description="Helical" evidence="1">
    <location>
        <begin position="166"/>
        <end position="195"/>
    </location>
</feature>
<feature type="transmembrane region" description="Helical" evidence="1">
    <location>
        <begin position="314"/>
        <end position="337"/>
    </location>
</feature>
<keyword evidence="1" id="KW-0812">Transmembrane</keyword>
<dbReference type="RefSeq" id="WP_009650374.1">
    <property type="nucleotide sequence ID" value="NC_009715.2"/>
</dbReference>
<dbReference type="HOGENOM" id="CLU_637254_0_0_7"/>
<gene>
    <name evidence="2" type="ORF">CCV52592_1711</name>
</gene>
<name>A7H042_CAMC5</name>
<evidence type="ECO:0000313" key="2">
    <source>
        <dbReference type="EMBL" id="EAU01094.1"/>
    </source>
</evidence>
<feature type="transmembrane region" description="Helical" evidence="1">
    <location>
        <begin position="99"/>
        <end position="117"/>
    </location>
</feature>
<feature type="transmembrane region" description="Helical" evidence="1">
    <location>
        <begin position="411"/>
        <end position="429"/>
    </location>
</feature>
<evidence type="ECO:0000256" key="1">
    <source>
        <dbReference type="SAM" id="Phobius"/>
    </source>
</evidence>
<proteinExistence type="predicted"/>
<dbReference type="EMBL" id="CP000767">
    <property type="protein sequence ID" value="EAU01094.1"/>
    <property type="molecule type" value="Genomic_DNA"/>
</dbReference>
<keyword evidence="3" id="KW-1185">Reference proteome</keyword>
<feature type="transmembrane region" description="Helical" evidence="1">
    <location>
        <begin position="349"/>
        <end position="370"/>
    </location>
</feature>
<dbReference type="Proteomes" id="UP000006380">
    <property type="component" value="Chromosome"/>
</dbReference>
<organism evidence="2 3">
    <name type="scientific">Campylobacter curvus (strain 525.92)</name>
    <dbReference type="NCBI Taxonomy" id="360105"/>
    <lineage>
        <taxon>Bacteria</taxon>
        <taxon>Pseudomonadati</taxon>
        <taxon>Campylobacterota</taxon>
        <taxon>Epsilonproteobacteria</taxon>
        <taxon>Campylobacterales</taxon>
        <taxon>Campylobacteraceae</taxon>
        <taxon>Campylobacter</taxon>
    </lineage>
</organism>
<accession>A7H042</accession>
<keyword evidence="1" id="KW-0472">Membrane</keyword>
<dbReference type="AlphaFoldDB" id="A7H042"/>
<feature type="transmembrane region" description="Helical" evidence="1">
    <location>
        <begin position="64"/>
        <end position="87"/>
    </location>
</feature>
<protein>
    <submittedName>
        <fullName evidence="2">Membrane protein, putative citrate transporter</fullName>
    </submittedName>
</protein>
<feature type="transmembrane region" description="Helical" evidence="1">
    <location>
        <begin position="232"/>
        <end position="265"/>
    </location>
</feature>
<evidence type="ECO:0000313" key="3">
    <source>
        <dbReference type="Proteomes" id="UP000006380"/>
    </source>
</evidence>
<reference evidence="2" key="1">
    <citation type="submission" date="2016-07" db="EMBL/GenBank/DDBJ databases">
        <title>Comparative genomics of the Campylobacter concisus group.</title>
        <authorList>
            <person name="Miller W.G."/>
            <person name="Yee E."/>
            <person name="Chapman M.H."/>
            <person name="Huynh S."/>
            <person name="Bono J.L."/>
            <person name="On S.L.W."/>
            <person name="StLeger J."/>
            <person name="Foster G."/>
            <person name="Parker C.T."/>
        </authorList>
    </citation>
    <scope>NUCLEOTIDE SEQUENCE</scope>
    <source>
        <strain evidence="2">525.92</strain>
    </source>
</reference>
<sequence length="430" mass="44428">MDTHIIAQLLMIVVLVLMISGKTPLYITAIIGSTIVALVAGFPFSGKEEFSIASLVKSGLNPVIADMTGVLLFLGILEGSGFLAIIVQSVIRLGMRMGGAPGVCAAGSIAAGIMGMLTGYSPPIVTGAIAGPAAIKMGADPNQTAGTLGHAGGLGNFGGFTHPTQVALIATVGIGFGLINVVGAICALTIIFVSFTRMYFYMKKRNLLLSKEQTNEMVKELERSSESKQVSAFIAFLPFIVLILGFIVGLPVFIVGVVCGVLVMLLAKINLAQGEAMMIEGLQRMAIPLVATIGFLYMSGAIKHIGLINTIGELLEPMLSVSPILVMLLVSIFAGTITQSYSASGALTIPMLTVVIAAGANPLAACVAAASGSALTQHFLTGGPVANLPTLIPVCEGSDLKTANRFQRPSILCGVATVIMFSFLLNAISL</sequence>
<dbReference type="OrthoDB" id="4393704at2"/>
<feature type="transmembrane region" description="Helical" evidence="1">
    <location>
        <begin position="285"/>
        <end position="302"/>
    </location>
</feature>
<keyword evidence="1" id="KW-1133">Transmembrane helix</keyword>
<feature type="transmembrane region" description="Helical" evidence="1">
    <location>
        <begin position="6"/>
        <end position="21"/>
    </location>
</feature>